<dbReference type="SUPFAM" id="SSF56059">
    <property type="entry name" value="Glutathione synthetase ATP-binding domain-like"/>
    <property type="match status" value="1"/>
</dbReference>
<dbReference type="Pfam" id="PF14305">
    <property type="entry name" value="ATPgrasp_TupA"/>
    <property type="match status" value="1"/>
</dbReference>
<dbReference type="EMBL" id="CP016543">
    <property type="protein sequence ID" value="ANU24790.1"/>
    <property type="molecule type" value="Genomic_DNA"/>
</dbReference>
<protein>
    <submittedName>
        <fullName evidence="1">Carbonic anhydrase</fullName>
    </submittedName>
</protein>
<dbReference type="STRING" id="414778.BCM40_03545"/>
<sequence>MLKIQYRLKLKRKLNLKKPKRWTEKIQWYKAYYRNPLMKKCADKYEVREYINSKGLNNILNRLYGVFDNTDQIDFDALPNKFVIKTTNGSGTNILCNNKAELDREKVIKTLDLWLKRDSFTVGREWSYKDLVPKIIIEKFLEDKGNLFEGINDYKFMCFNGKAKYIVFDVDRQIDHKRNIYDIEWNFIDVVTDHPNFGDVVSKPEGLSEMLIIANKLAADFPFVRVDLYWVNNRVYFGELTFYPWSGYVQYTPEKFDITLGEQFSYNL</sequence>
<gene>
    <name evidence="1" type="ORF">BCM40_03545</name>
</gene>
<proteinExistence type="predicted"/>
<accession>A0A1C7ELN0</accession>
<evidence type="ECO:0000313" key="2">
    <source>
        <dbReference type="Proteomes" id="UP000092495"/>
    </source>
</evidence>
<name>A0A1C7ELN0_9BACL</name>
<dbReference type="KEGG" id="pdg:BCM40_03545"/>
<reference evidence="1" key="1">
    <citation type="submission" date="2016-10" db="EMBL/GenBank/DDBJ databases">
        <authorList>
            <person name="See-Too W.S."/>
        </authorList>
    </citation>
    <scope>NUCLEOTIDE SEQUENCE</scope>
    <source>
        <strain evidence="1">DSM 22276</strain>
    </source>
</reference>
<keyword evidence="2" id="KW-1185">Reference proteome</keyword>
<dbReference type="Proteomes" id="UP000092495">
    <property type="component" value="Chromosome"/>
</dbReference>
<organism evidence="1 2">
    <name type="scientific">Planococcus donghaensis</name>
    <dbReference type="NCBI Taxonomy" id="414778"/>
    <lineage>
        <taxon>Bacteria</taxon>
        <taxon>Bacillati</taxon>
        <taxon>Bacillota</taxon>
        <taxon>Bacilli</taxon>
        <taxon>Bacillales</taxon>
        <taxon>Caryophanaceae</taxon>
        <taxon>Planococcus</taxon>
    </lineage>
</organism>
<dbReference type="InterPro" id="IPR029465">
    <property type="entry name" value="ATPgrasp_TupA"/>
</dbReference>
<dbReference type="AlphaFoldDB" id="A0A1C7ELN0"/>
<evidence type="ECO:0000313" key="1">
    <source>
        <dbReference type="EMBL" id="ANU24790.1"/>
    </source>
</evidence>